<dbReference type="Pfam" id="PF13302">
    <property type="entry name" value="Acetyltransf_3"/>
    <property type="match status" value="1"/>
</dbReference>
<dbReference type="InterPro" id="IPR016181">
    <property type="entry name" value="Acyl_CoA_acyltransferase"/>
</dbReference>
<dbReference type="OrthoDB" id="9798081at2"/>
<dbReference type="RefSeq" id="WP_151105989.1">
    <property type="nucleotide sequence ID" value="NZ_WAEM01000001.1"/>
</dbReference>
<dbReference type="InterPro" id="IPR051531">
    <property type="entry name" value="N-acetyltransferase"/>
</dbReference>
<comment type="caution">
    <text evidence="2">The sequence shown here is derived from an EMBL/GenBank/DDBJ whole genome shotgun (WGS) entry which is preliminary data.</text>
</comment>
<gene>
    <name evidence="2" type="ORF">F6464_01550</name>
</gene>
<evidence type="ECO:0000259" key="1">
    <source>
        <dbReference type="PROSITE" id="PS51186"/>
    </source>
</evidence>
<proteinExistence type="predicted"/>
<keyword evidence="3" id="KW-1185">Reference proteome</keyword>
<dbReference type="Proteomes" id="UP000490922">
    <property type="component" value="Unassembled WGS sequence"/>
</dbReference>
<dbReference type="PANTHER" id="PTHR43792">
    <property type="entry name" value="GNAT FAMILY, PUTATIVE (AFU_ORTHOLOGUE AFUA_3G00765)-RELATED-RELATED"/>
    <property type="match status" value="1"/>
</dbReference>
<evidence type="ECO:0000313" key="3">
    <source>
        <dbReference type="Proteomes" id="UP000490922"/>
    </source>
</evidence>
<dbReference type="AlphaFoldDB" id="A0A7J5AJP1"/>
<name>A0A7J5AJP1_9FLAO</name>
<dbReference type="InterPro" id="IPR000182">
    <property type="entry name" value="GNAT_dom"/>
</dbReference>
<evidence type="ECO:0000313" key="2">
    <source>
        <dbReference type="EMBL" id="KAB1157796.1"/>
    </source>
</evidence>
<feature type="domain" description="N-acetyltransferase" evidence="1">
    <location>
        <begin position="9"/>
        <end position="168"/>
    </location>
</feature>
<dbReference type="SUPFAM" id="SSF55729">
    <property type="entry name" value="Acyl-CoA N-acyltransferases (Nat)"/>
    <property type="match status" value="1"/>
</dbReference>
<keyword evidence="2" id="KW-0808">Transferase</keyword>
<accession>A0A7J5AJP1</accession>
<dbReference type="PROSITE" id="PS51186">
    <property type="entry name" value="GNAT"/>
    <property type="match status" value="1"/>
</dbReference>
<dbReference type="Gene3D" id="3.40.630.30">
    <property type="match status" value="1"/>
</dbReference>
<dbReference type="EMBL" id="WAEM01000001">
    <property type="protein sequence ID" value="KAB1157796.1"/>
    <property type="molecule type" value="Genomic_DNA"/>
</dbReference>
<dbReference type="PANTHER" id="PTHR43792:SF1">
    <property type="entry name" value="N-ACETYLTRANSFERASE DOMAIN-CONTAINING PROTEIN"/>
    <property type="match status" value="1"/>
</dbReference>
<sequence>MKIIETERLIIKPTSIEDAQFIFELLNTKKWIEFIGDRGVYSIKDAEEYIANKLLPQIERLGFGNFTIIRKSDNKKIGSCGLYNRDGIDGIDIGFALLPNYEKFGYAFESVNKLKEVAFNDFKLKEIKGITLVKNIASQNLLKKIGLEFEDYIKVSHRKEKIMLFKIYKKED</sequence>
<dbReference type="GO" id="GO:0016747">
    <property type="term" value="F:acyltransferase activity, transferring groups other than amino-acyl groups"/>
    <property type="evidence" value="ECO:0007669"/>
    <property type="project" value="InterPro"/>
</dbReference>
<protein>
    <submittedName>
        <fullName evidence="2">GNAT family N-acetyltransferase</fullName>
    </submittedName>
</protein>
<reference evidence="2 3" key="1">
    <citation type="submission" date="2019-09" db="EMBL/GenBank/DDBJ databases">
        <title>Flavobacterium sp. nov., isolated from glacier ice.</title>
        <authorList>
            <person name="Liu Q."/>
        </authorList>
    </citation>
    <scope>NUCLEOTIDE SEQUENCE [LARGE SCALE GENOMIC DNA]</scope>
    <source>
        <strain evidence="2 3">NBRC 112527</strain>
    </source>
</reference>
<organism evidence="2 3">
    <name type="scientific">Flavobacterium luteum</name>
    <dbReference type="NCBI Taxonomy" id="2026654"/>
    <lineage>
        <taxon>Bacteria</taxon>
        <taxon>Pseudomonadati</taxon>
        <taxon>Bacteroidota</taxon>
        <taxon>Flavobacteriia</taxon>
        <taxon>Flavobacteriales</taxon>
        <taxon>Flavobacteriaceae</taxon>
        <taxon>Flavobacterium</taxon>
    </lineage>
</organism>